<keyword evidence="12" id="KW-0256">Endoplasmic reticulum</keyword>
<dbReference type="AlphaFoldDB" id="A0A328AR96"/>
<reference evidence="24" key="1">
    <citation type="submission" date="2018-05" db="EMBL/GenBank/DDBJ databases">
        <authorList>
            <person name="Li X."/>
        </authorList>
    </citation>
    <scope>NUCLEOTIDE SEQUENCE [LARGE SCALE GENOMIC DNA]</scope>
    <source>
        <strain evidence="24">LX32</strain>
    </source>
</reference>
<dbReference type="GO" id="GO:0046872">
    <property type="term" value="F:metal ion binding"/>
    <property type="evidence" value="ECO:0007669"/>
    <property type="project" value="UniProtKB-KW"/>
</dbReference>
<keyword evidence="24" id="KW-1185">Reference proteome</keyword>
<evidence type="ECO:0000256" key="3">
    <source>
        <dbReference type="ARBA" id="ARBA00004555"/>
    </source>
</evidence>
<dbReference type="PANTHER" id="PTHR12053">
    <property type="entry name" value="PROTEASE FAMILY M28 PLASMA GLUTAMATE CARBOXYPEPTIDASE-RELATED"/>
    <property type="match status" value="1"/>
</dbReference>
<evidence type="ECO:0000256" key="9">
    <source>
        <dbReference type="ARBA" id="ARBA00022723"/>
    </source>
</evidence>
<keyword evidence="9" id="KW-0479">Metal-binding</keyword>
<evidence type="ECO:0000256" key="2">
    <source>
        <dbReference type="ARBA" id="ARBA00004371"/>
    </source>
</evidence>
<comment type="subunit">
    <text evidence="19">Homodimer. The monomeric form is inactive while the homodimer is active.</text>
</comment>
<sequence length="473" mass="49275">MRKLKLPLVVAAALAAAPALAAPAAAPAAQQDLAAGAQRVAAQALADRTAWTVLDSLTTEVGPRPVGTPAMARARDWGVATLKALGFENVHVETFTTPAWTRGAESAEVVGPWPQKLHVLGLGRSPATPPGGITAEIALFRSYQAFLDQPPGSLTGKIAVVTQEMRKTQSGEGYGAINAQRTLGPAEAAKRGAVAYLLRSLSTDDNREPHAGSAMAGVPAAALSPVDADQLERMAARGKPVTVHLELSSAFDPKAEAYNVVGEIRGREAPDEVLVVGGHLDSWDPGTGAIDDASGVAIMTAAARLAAQPARPRRTIRVVMWGSEEQGGSGSAYAAAHKAEAPQIVVAGESDLGAGQIYALTLPKGSAASPAMTAFRSVLPALKVIHDPQAPRFGGSDIEGLMGLGVPFVDFNQDATRYFDLHHSADDTLDKVKPDELAQNVAVWAAFLYTVANSDIDFRKLAPVTLTQEAPKP</sequence>
<dbReference type="GO" id="GO:0070573">
    <property type="term" value="F:metallodipeptidase activity"/>
    <property type="evidence" value="ECO:0007669"/>
    <property type="project" value="InterPro"/>
</dbReference>
<evidence type="ECO:0000256" key="1">
    <source>
        <dbReference type="ARBA" id="ARBA00004240"/>
    </source>
</evidence>
<evidence type="ECO:0000256" key="13">
    <source>
        <dbReference type="ARBA" id="ARBA00022833"/>
    </source>
</evidence>
<evidence type="ECO:0000313" key="23">
    <source>
        <dbReference type="EMBL" id="RAK56044.1"/>
    </source>
</evidence>
<name>A0A328AR96_9CAUL</name>
<organism evidence="23 24">
    <name type="scientific">Phenylobacterium soli</name>
    <dbReference type="NCBI Taxonomy" id="2170551"/>
    <lineage>
        <taxon>Bacteria</taxon>
        <taxon>Pseudomonadati</taxon>
        <taxon>Pseudomonadota</taxon>
        <taxon>Alphaproteobacteria</taxon>
        <taxon>Caulobacterales</taxon>
        <taxon>Caulobacteraceae</taxon>
        <taxon>Phenylobacterium</taxon>
    </lineage>
</organism>
<dbReference type="Pfam" id="PF04389">
    <property type="entry name" value="Peptidase_M28"/>
    <property type="match status" value="1"/>
</dbReference>
<gene>
    <name evidence="23" type="ORF">DJ017_16775</name>
</gene>
<dbReference type="Proteomes" id="UP000249254">
    <property type="component" value="Unassembled WGS sequence"/>
</dbReference>
<evidence type="ECO:0000256" key="15">
    <source>
        <dbReference type="ARBA" id="ARBA00023049"/>
    </source>
</evidence>
<dbReference type="InterPro" id="IPR007484">
    <property type="entry name" value="Peptidase_M28"/>
</dbReference>
<evidence type="ECO:0000256" key="16">
    <source>
        <dbReference type="ARBA" id="ARBA00023145"/>
    </source>
</evidence>
<keyword evidence="8" id="KW-0645">Protease</keyword>
<keyword evidence="10 21" id="KW-0732">Signal</keyword>
<keyword evidence="11" id="KW-0378">Hydrolase</keyword>
<dbReference type="SUPFAM" id="SSF53187">
    <property type="entry name" value="Zn-dependent exopeptidases"/>
    <property type="match status" value="1"/>
</dbReference>
<keyword evidence="18" id="KW-0458">Lysosome</keyword>
<proteinExistence type="predicted"/>
<evidence type="ECO:0000256" key="19">
    <source>
        <dbReference type="ARBA" id="ARBA00025833"/>
    </source>
</evidence>
<comment type="caution">
    <text evidence="23">The sequence shown here is derived from an EMBL/GenBank/DDBJ whole genome shotgun (WGS) entry which is preliminary data.</text>
</comment>
<keyword evidence="13" id="KW-0862">Zinc</keyword>
<dbReference type="RefSeq" id="WP_111529792.1">
    <property type="nucleotide sequence ID" value="NZ_JBHRSG010000003.1"/>
</dbReference>
<dbReference type="Gene3D" id="3.50.30.30">
    <property type="match status" value="1"/>
</dbReference>
<evidence type="ECO:0000256" key="14">
    <source>
        <dbReference type="ARBA" id="ARBA00023034"/>
    </source>
</evidence>
<dbReference type="OrthoDB" id="9769665at2"/>
<evidence type="ECO:0000256" key="7">
    <source>
        <dbReference type="ARBA" id="ARBA00022645"/>
    </source>
</evidence>
<keyword evidence="17" id="KW-0325">Glycoprotein</keyword>
<dbReference type="GO" id="GO:0005764">
    <property type="term" value="C:lysosome"/>
    <property type="evidence" value="ECO:0007669"/>
    <property type="project" value="UniProtKB-SubCell"/>
</dbReference>
<evidence type="ECO:0000256" key="5">
    <source>
        <dbReference type="ARBA" id="ARBA00014116"/>
    </source>
</evidence>
<dbReference type="EMBL" id="QFYQ01000001">
    <property type="protein sequence ID" value="RAK56044.1"/>
    <property type="molecule type" value="Genomic_DNA"/>
</dbReference>
<evidence type="ECO:0000256" key="21">
    <source>
        <dbReference type="SAM" id="SignalP"/>
    </source>
</evidence>
<feature type="signal peptide" evidence="21">
    <location>
        <begin position="1"/>
        <end position="21"/>
    </location>
</feature>
<accession>A0A328AR96</accession>
<comment type="subcellular location">
    <subcellularLocation>
        <location evidence="1">Endoplasmic reticulum</location>
    </subcellularLocation>
    <subcellularLocation>
        <location evidence="3">Golgi apparatus</location>
    </subcellularLocation>
    <subcellularLocation>
        <location evidence="2">Lysosome</location>
    </subcellularLocation>
    <subcellularLocation>
        <location evidence="4">Secreted</location>
    </subcellularLocation>
</comment>
<feature type="chain" id="PRO_5016261354" description="Carboxypeptidase Q" evidence="21">
    <location>
        <begin position="22"/>
        <end position="473"/>
    </location>
</feature>
<feature type="domain" description="Peptidase M28" evidence="22">
    <location>
        <begin position="259"/>
        <end position="447"/>
    </location>
</feature>
<evidence type="ECO:0000256" key="11">
    <source>
        <dbReference type="ARBA" id="ARBA00022801"/>
    </source>
</evidence>
<dbReference type="GO" id="GO:0005576">
    <property type="term" value="C:extracellular region"/>
    <property type="evidence" value="ECO:0007669"/>
    <property type="project" value="UniProtKB-SubCell"/>
</dbReference>
<evidence type="ECO:0000259" key="22">
    <source>
        <dbReference type="Pfam" id="PF04389"/>
    </source>
</evidence>
<evidence type="ECO:0000256" key="6">
    <source>
        <dbReference type="ARBA" id="ARBA00022525"/>
    </source>
</evidence>
<dbReference type="PANTHER" id="PTHR12053:SF3">
    <property type="entry name" value="CARBOXYPEPTIDASE Q"/>
    <property type="match status" value="1"/>
</dbReference>
<evidence type="ECO:0000256" key="17">
    <source>
        <dbReference type="ARBA" id="ARBA00023180"/>
    </source>
</evidence>
<dbReference type="InterPro" id="IPR039866">
    <property type="entry name" value="CPQ"/>
</dbReference>
<keyword evidence="16" id="KW-0865">Zymogen</keyword>
<protein>
    <recommendedName>
        <fullName evidence="5">Carboxypeptidase Q</fullName>
    </recommendedName>
    <alternativeName>
        <fullName evidence="20">Plasma glutamate carboxypeptidase</fullName>
    </alternativeName>
</protein>
<evidence type="ECO:0000256" key="12">
    <source>
        <dbReference type="ARBA" id="ARBA00022824"/>
    </source>
</evidence>
<keyword evidence="15" id="KW-0482">Metalloprotease</keyword>
<dbReference type="Gene3D" id="3.40.630.10">
    <property type="entry name" value="Zn peptidases"/>
    <property type="match status" value="1"/>
</dbReference>
<evidence type="ECO:0000256" key="8">
    <source>
        <dbReference type="ARBA" id="ARBA00022670"/>
    </source>
</evidence>
<dbReference type="GO" id="GO:0006508">
    <property type="term" value="P:proteolysis"/>
    <property type="evidence" value="ECO:0007669"/>
    <property type="project" value="UniProtKB-KW"/>
</dbReference>
<keyword evidence="7" id="KW-0121">Carboxypeptidase</keyword>
<evidence type="ECO:0000256" key="4">
    <source>
        <dbReference type="ARBA" id="ARBA00004613"/>
    </source>
</evidence>
<dbReference type="GO" id="GO:0004180">
    <property type="term" value="F:carboxypeptidase activity"/>
    <property type="evidence" value="ECO:0007669"/>
    <property type="project" value="UniProtKB-KW"/>
</dbReference>
<keyword evidence="14" id="KW-0333">Golgi apparatus</keyword>
<evidence type="ECO:0000256" key="10">
    <source>
        <dbReference type="ARBA" id="ARBA00022729"/>
    </source>
</evidence>
<evidence type="ECO:0000256" key="18">
    <source>
        <dbReference type="ARBA" id="ARBA00023228"/>
    </source>
</evidence>
<evidence type="ECO:0000256" key="20">
    <source>
        <dbReference type="ARBA" id="ARBA00033328"/>
    </source>
</evidence>
<keyword evidence="6" id="KW-0964">Secreted</keyword>
<evidence type="ECO:0000313" key="24">
    <source>
        <dbReference type="Proteomes" id="UP000249254"/>
    </source>
</evidence>